<keyword evidence="3" id="KW-1185">Reference proteome</keyword>
<dbReference type="RefSeq" id="WP_390211593.1">
    <property type="nucleotide sequence ID" value="NZ_JBHLXJ010000009.1"/>
</dbReference>
<dbReference type="EMBL" id="JBHLXJ010000009">
    <property type="protein sequence ID" value="MFC0349802.1"/>
    <property type="molecule type" value="Genomic_DNA"/>
</dbReference>
<protein>
    <submittedName>
        <fullName evidence="2">DUF4347 domain-containing protein</fullName>
    </submittedName>
</protein>
<feature type="domain" description="DUF4347" evidence="1">
    <location>
        <begin position="57"/>
        <end position="219"/>
    </location>
</feature>
<feature type="non-terminal residue" evidence="2">
    <location>
        <position position="1280"/>
    </location>
</feature>
<accession>A0ABV6ID96</accession>
<evidence type="ECO:0000313" key="2">
    <source>
        <dbReference type="EMBL" id="MFC0349802.1"/>
    </source>
</evidence>
<dbReference type="Pfam" id="PF14252">
    <property type="entry name" value="DUF4347"/>
    <property type="match status" value="1"/>
</dbReference>
<comment type="caution">
    <text evidence="2">The sequence shown here is derived from an EMBL/GenBank/DDBJ whole genome shotgun (WGS) entry which is preliminary data.</text>
</comment>
<sequence length="1280" mass="129655">MKHSNFDLSIQQERLDDNHAANPSKSLNGELVIKSDPLLGQTLQSPPASGTKLRTEIIFIEDNVKDLNTLLQGIDQDKEIHVLDSTKDGLKQIADILTGRTGIDALHLLSYGKEASINLGSLILNESNVLAHATELNAIGQSLSEDADILLYGCNIGANTGKNFTTQLATLTSADIASSNDLTGSKIFNANWDLEVRQGNIETAVVVDQQLAALYSNVLDIASATVTFTAGSNFVSYGLVDSAAGDIIYKVNGNSNYQLKIDGATKGVYSYANPGTYALLASKAASAGNNETSVTLSFIGGNLFTANSIKVENYVPGYAAQNLVFKAYDASNNQIGTTKNFTTNTGSNGAMQLVDFSTSGFVNIAYIKITATSNSNQIHYLAIDDLSLSNIRALPPTVTSATYNASTGTLVVTGTNMTNGGTIDVTKLSLTGQGGTYTLTAATSNPTTSSATSFTVTLGAADKIAVNGVLNKNGISSATGPITFNLAAAANWDVTAASPADLTGNSVTVTNVTAPTITSASYDAATGILSVTGTGLVRTIGATNDITVNQLRIVGEGGTGRTLVISSNVEITDATTFSVQLSGNDRVVVDSLLNKNGTSSTSGSTYNVVAFDDWNSSITGGDISDSTNPLTVVNVPVPTITSATYDSSTGTLVVTGTGFLQLTGANNDIAANKFTFTGEGGSTYALTDTSNVDIATTSNTQFTIVLSATDKSGINQIINKNGTSSTGGTTYNIAAAEDWAAGADAAVVVADLTGNGVTATVAAPTITSATYDASSGTLVVTGTGFTHRAGATNDIIANKFTLTGQGGSTYALTDTANVEITSDTSFTLVLSATDKTGLRTLLNNNGMQSVGGTTYNLAAADDWANGADAALNIADTTGNGITVSNVVSPTITSATYDASTGILTVTGTDMGSGDAIDVTKLTLTGQGGSYTLTAATANVTASSATAFTVTLGAVDKIAVNGVLNNNGTSAVDTTTFNLGAAANWDTSVTTSADLTGNAITVSNASAPTITSATYDAATNVLVVTGAGLVKTVGATNDITVTKLTITGESGATYTLSTTSNVEITSATSFSVTLSGADITGVNALLNKNGTSSAASATSYNLAAADDWNSVITGGDISDTTGNTITVSNAAPIVISSTYDASTGTLVVTGANMVTGDTIDVSKLSIAGQGGSYTLTSPNVTAASATSFTVTLNAVDQLNINGILNKNGTSAVDTTSFNLAAAASWDASRTTSADLTGNAITVSNVVTPTITSATFDGASNVLVVTGTGLVKTIGANNDITV</sequence>
<proteinExistence type="predicted"/>
<reference evidence="2 3" key="1">
    <citation type="submission" date="2024-09" db="EMBL/GenBank/DDBJ databases">
        <authorList>
            <person name="Sun Q."/>
            <person name="Mori K."/>
        </authorList>
    </citation>
    <scope>NUCLEOTIDE SEQUENCE [LARGE SCALE GENOMIC DNA]</scope>
    <source>
        <strain evidence="2 3">CCM 8677</strain>
    </source>
</reference>
<evidence type="ECO:0000313" key="3">
    <source>
        <dbReference type="Proteomes" id="UP001589844"/>
    </source>
</evidence>
<dbReference type="InterPro" id="IPR025592">
    <property type="entry name" value="DUF4347"/>
</dbReference>
<name>A0ABV6ID96_9BURK</name>
<gene>
    <name evidence="2" type="ORF">ACFFJH_08285</name>
</gene>
<evidence type="ECO:0000259" key="1">
    <source>
        <dbReference type="Pfam" id="PF14252"/>
    </source>
</evidence>
<dbReference type="Proteomes" id="UP001589844">
    <property type="component" value="Unassembled WGS sequence"/>
</dbReference>
<organism evidence="2 3">
    <name type="scientific">Undibacterium danionis</name>
    <dbReference type="NCBI Taxonomy" id="1812100"/>
    <lineage>
        <taxon>Bacteria</taxon>
        <taxon>Pseudomonadati</taxon>
        <taxon>Pseudomonadota</taxon>
        <taxon>Betaproteobacteria</taxon>
        <taxon>Burkholderiales</taxon>
        <taxon>Oxalobacteraceae</taxon>
        <taxon>Undibacterium</taxon>
    </lineage>
</organism>